<organism evidence="16 17">
    <name type="scientific">Novosphingobium beihaiensis</name>
    <dbReference type="NCBI Taxonomy" id="2930389"/>
    <lineage>
        <taxon>Bacteria</taxon>
        <taxon>Pseudomonadati</taxon>
        <taxon>Pseudomonadota</taxon>
        <taxon>Alphaproteobacteria</taxon>
        <taxon>Sphingomonadales</taxon>
        <taxon>Sphingomonadaceae</taxon>
        <taxon>Novosphingobium</taxon>
    </lineage>
</organism>
<evidence type="ECO:0000256" key="7">
    <source>
        <dbReference type="ARBA" id="ARBA00022723"/>
    </source>
</evidence>
<reference evidence="16 17" key="1">
    <citation type="submission" date="2022-04" db="EMBL/GenBank/DDBJ databases">
        <title>Identification of a novel bacterium isolated from mangrove sediments.</title>
        <authorList>
            <person name="Pan X."/>
        </authorList>
    </citation>
    <scope>NUCLEOTIDE SEQUENCE [LARGE SCALE GENOMIC DNA]</scope>
    <source>
        <strain evidence="16 17">B2638</strain>
    </source>
</reference>
<evidence type="ECO:0000256" key="14">
    <source>
        <dbReference type="SAM" id="Phobius"/>
    </source>
</evidence>
<protein>
    <submittedName>
        <fullName evidence="16">YceI family protein</fullName>
    </submittedName>
</protein>
<keyword evidence="6 14" id="KW-0812">Transmembrane</keyword>
<evidence type="ECO:0000256" key="3">
    <source>
        <dbReference type="ARBA" id="ARBA00022448"/>
    </source>
</evidence>
<feature type="transmembrane region" description="Helical" evidence="14">
    <location>
        <begin position="38"/>
        <end position="60"/>
    </location>
</feature>
<dbReference type="SMART" id="SM00867">
    <property type="entry name" value="YceI"/>
    <property type="match status" value="1"/>
</dbReference>
<evidence type="ECO:0000256" key="8">
    <source>
        <dbReference type="ARBA" id="ARBA00022982"/>
    </source>
</evidence>
<feature type="transmembrane region" description="Helical" evidence="14">
    <location>
        <begin position="142"/>
        <end position="159"/>
    </location>
</feature>
<dbReference type="Gene3D" id="2.40.128.110">
    <property type="entry name" value="Lipid/polyisoprenoid-binding, YceI-like"/>
    <property type="match status" value="1"/>
</dbReference>
<comment type="cofactor">
    <cofactor evidence="1">
        <name>heme b</name>
        <dbReference type="ChEBI" id="CHEBI:60344"/>
    </cofactor>
</comment>
<feature type="region of interest" description="Disordered" evidence="13">
    <location>
        <begin position="218"/>
        <end position="284"/>
    </location>
</feature>
<feature type="domain" description="Lipid/polyisoprenoid-binding YceI-like" evidence="15">
    <location>
        <begin position="287"/>
        <end position="444"/>
    </location>
</feature>
<keyword evidence="11 14" id="KW-0472">Membrane</keyword>
<evidence type="ECO:0000259" key="15">
    <source>
        <dbReference type="SMART" id="SM00867"/>
    </source>
</evidence>
<dbReference type="Pfam" id="PF01292">
    <property type="entry name" value="Ni_hydr_CYTB"/>
    <property type="match status" value="1"/>
</dbReference>
<evidence type="ECO:0000256" key="11">
    <source>
        <dbReference type="ARBA" id="ARBA00023136"/>
    </source>
</evidence>
<evidence type="ECO:0000256" key="10">
    <source>
        <dbReference type="ARBA" id="ARBA00023004"/>
    </source>
</evidence>
<sequence length="447" mass="46434">MTSTRYARSAIALHWAIAFLLLFQLGLGWHMTSMGKGAAMYAAFQFHKSIGITVLALSVLRVAIRFVKPRPAPVESGVLTGLLMKLVHLGLYAFMIGGPLTGWIVVSTAKVAIPTRLFGVIPWPHLPVSHALNGIAMESHEVLAWMGLGLVALHLAGAVRHHLGGGHENVIGRMIPAVSAPEAARRAIPAALGAAGLLGAAFLSPWLLYRAAPAAPEAPASDTPVAGGSDPAAASSEAVEGPVQAETSEPGEAQTDAPASSEVAVPVAPTSTPAPEASATEAAKPVSWKVMDGGRLGFTASMSGTAIEGRFDQWSADILFDPDALAQSKITVRVPLLSVNTADGSRDSMLKGADFFGSAGTAVFRSSRIRHLGGERYTASGTLSMNGVSRPVTLAFTLHIEGARADVTGSTKLDRTAFGIGQGQWASTDQIAANVDVTFQFSARKAP</sequence>
<keyword evidence="17" id="KW-1185">Reference proteome</keyword>
<name>A0ABT0BMC5_9SPHN</name>
<evidence type="ECO:0000256" key="6">
    <source>
        <dbReference type="ARBA" id="ARBA00022692"/>
    </source>
</evidence>
<evidence type="ECO:0000313" key="16">
    <source>
        <dbReference type="EMBL" id="MCJ2185864.1"/>
    </source>
</evidence>
<keyword evidence="5" id="KW-0349">Heme</keyword>
<comment type="similarity">
    <text evidence="12">Belongs to the cytochrome b561 family.</text>
</comment>
<evidence type="ECO:0000313" key="17">
    <source>
        <dbReference type="Proteomes" id="UP001202281"/>
    </source>
</evidence>
<dbReference type="EMBL" id="JALHLG010000003">
    <property type="protein sequence ID" value="MCJ2185864.1"/>
    <property type="molecule type" value="Genomic_DNA"/>
</dbReference>
<dbReference type="PANTHER" id="PTHR30529:SF1">
    <property type="entry name" value="CYTOCHROME B561 HOMOLOG 2"/>
    <property type="match status" value="1"/>
</dbReference>
<dbReference type="SUPFAM" id="SSF101874">
    <property type="entry name" value="YceI-like"/>
    <property type="match status" value="1"/>
</dbReference>
<feature type="compositionally biased region" description="Low complexity" evidence="13">
    <location>
        <begin position="257"/>
        <end position="283"/>
    </location>
</feature>
<proteinExistence type="inferred from homology"/>
<keyword evidence="3" id="KW-0813">Transport</keyword>
<evidence type="ECO:0000256" key="5">
    <source>
        <dbReference type="ARBA" id="ARBA00022617"/>
    </source>
</evidence>
<dbReference type="InterPro" id="IPR052168">
    <property type="entry name" value="Cytochrome_b561_oxidase"/>
</dbReference>
<dbReference type="RefSeq" id="WP_243917920.1">
    <property type="nucleotide sequence ID" value="NZ_JALHLG010000003.1"/>
</dbReference>
<feature type="transmembrane region" description="Helical" evidence="14">
    <location>
        <begin position="187"/>
        <end position="209"/>
    </location>
</feature>
<gene>
    <name evidence="16" type="ORF">MTR66_03430</name>
</gene>
<dbReference type="PANTHER" id="PTHR30529">
    <property type="entry name" value="CYTOCHROME B561"/>
    <property type="match status" value="1"/>
</dbReference>
<dbReference type="SUPFAM" id="SSF81342">
    <property type="entry name" value="Transmembrane di-heme cytochromes"/>
    <property type="match status" value="1"/>
</dbReference>
<keyword evidence="7" id="KW-0479">Metal-binding</keyword>
<dbReference type="Proteomes" id="UP001202281">
    <property type="component" value="Unassembled WGS sequence"/>
</dbReference>
<keyword evidence="9 14" id="KW-1133">Transmembrane helix</keyword>
<evidence type="ECO:0000256" key="1">
    <source>
        <dbReference type="ARBA" id="ARBA00001970"/>
    </source>
</evidence>
<evidence type="ECO:0000256" key="12">
    <source>
        <dbReference type="ARBA" id="ARBA00037975"/>
    </source>
</evidence>
<dbReference type="InterPro" id="IPR007372">
    <property type="entry name" value="Lipid/polyisoprenoid-bd_YceI"/>
</dbReference>
<comment type="caution">
    <text evidence="16">The sequence shown here is derived from an EMBL/GenBank/DDBJ whole genome shotgun (WGS) entry which is preliminary data.</text>
</comment>
<accession>A0ABT0BMC5</accession>
<dbReference type="Pfam" id="PF04264">
    <property type="entry name" value="YceI"/>
    <property type="match status" value="1"/>
</dbReference>
<evidence type="ECO:0000256" key="13">
    <source>
        <dbReference type="SAM" id="MobiDB-lite"/>
    </source>
</evidence>
<keyword evidence="4" id="KW-1003">Cell membrane</keyword>
<dbReference type="InterPro" id="IPR011577">
    <property type="entry name" value="Cyt_b561_bac/Ni-Hgenase"/>
</dbReference>
<evidence type="ECO:0000256" key="2">
    <source>
        <dbReference type="ARBA" id="ARBA00004651"/>
    </source>
</evidence>
<evidence type="ECO:0000256" key="9">
    <source>
        <dbReference type="ARBA" id="ARBA00022989"/>
    </source>
</evidence>
<keyword evidence="8" id="KW-0249">Electron transport</keyword>
<comment type="subcellular location">
    <subcellularLocation>
        <location evidence="2">Cell membrane</location>
        <topology evidence="2">Multi-pass membrane protein</topology>
    </subcellularLocation>
</comment>
<dbReference type="InterPro" id="IPR036761">
    <property type="entry name" value="TTHA0802/YceI-like_sf"/>
</dbReference>
<feature type="transmembrane region" description="Helical" evidence="14">
    <location>
        <begin position="89"/>
        <end position="113"/>
    </location>
</feature>
<dbReference type="InterPro" id="IPR016174">
    <property type="entry name" value="Di-haem_cyt_TM"/>
</dbReference>
<keyword evidence="10" id="KW-0408">Iron</keyword>
<evidence type="ECO:0000256" key="4">
    <source>
        <dbReference type="ARBA" id="ARBA00022475"/>
    </source>
</evidence>